<accession>A0A1S1WYY5</accession>
<dbReference type="AlphaFoldDB" id="A0A1S1WYY5"/>
<dbReference type="Proteomes" id="UP000180088">
    <property type="component" value="Unassembled WGS sequence"/>
</dbReference>
<sequence>MDGVGRRGTAREGCERIEEKKKEGLHGQALAAGVETACAECMKTHEFAEGCRREQSPVARALGGFMRLHD</sequence>
<reference evidence="1 2" key="1">
    <citation type="submission" date="2016-09" db="EMBL/GenBank/DDBJ databases">
        <title>Chromobacterium muskegensis sp. nov., an insecticidal bacterium isolated from Sphagnum bogs.</title>
        <authorList>
            <person name="Sparks M.E."/>
            <person name="Blackburn M.B."/>
            <person name="Gundersen-Rindal D.E."/>
            <person name="Mitchell A."/>
            <person name="Farrar R."/>
            <person name="Kuhar D."/>
        </authorList>
    </citation>
    <scope>NUCLEOTIDE SEQUENCE [LARGE SCALE GENOMIC DNA]</scope>
    <source>
        <strain evidence="1 2">37-2</strain>
    </source>
</reference>
<protein>
    <submittedName>
        <fullName evidence="1">Uncharacterized protein</fullName>
    </submittedName>
</protein>
<evidence type="ECO:0000313" key="1">
    <source>
        <dbReference type="EMBL" id="OHX12521.1"/>
    </source>
</evidence>
<evidence type="ECO:0000313" key="2">
    <source>
        <dbReference type="Proteomes" id="UP000180088"/>
    </source>
</evidence>
<dbReference type="STRING" id="1903179.BI347_02635"/>
<dbReference type="EMBL" id="MKCS01000001">
    <property type="protein sequence ID" value="OHX12521.1"/>
    <property type="molecule type" value="Genomic_DNA"/>
</dbReference>
<gene>
    <name evidence="1" type="ORF">BI347_02635</name>
</gene>
<organism evidence="1 2">
    <name type="scientific">Chromobacterium sphagni</name>
    <dbReference type="NCBI Taxonomy" id="1903179"/>
    <lineage>
        <taxon>Bacteria</taxon>
        <taxon>Pseudomonadati</taxon>
        <taxon>Pseudomonadota</taxon>
        <taxon>Betaproteobacteria</taxon>
        <taxon>Neisseriales</taxon>
        <taxon>Chromobacteriaceae</taxon>
        <taxon>Chromobacterium</taxon>
    </lineage>
</organism>
<comment type="caution">
    <text evidence="1">The sequence shown here is derived from an EMBL/GenBank/DDBJ whole genome shotgun (WGS) entry which is preliminary data.</text>
</comment>
<name>A0A1S1WYY5_9NEIS</name>
<proteinExistence type="predicted"/>